<feature type="compositionally biased region" description="Basic and acidic residues" evidence="2">
    <location>
        <begin position="30"/>
        <end position="54"/>
    </location>
</feature>
<keyword evidence="1" id="KW-0175">Coiled coil</keyword>
<feature type="compositionally biased region" description="Basic and acidic residues" evidence="2">
    <location>
        <begin position="123"/>
        <end position="132"/>
    </location>
</feature>
<gene>
    <name evidence="3" type="ORF">CSSPTR1EN2_LOCUS2424</name>
</gene>
<feature type="region of interest" description="Disordered" evidence="2">
    <location>
        <begin position="823"/>
        <end position="845"/>
    </location>
</feature>
<feature type="region of interest" description="Disordered" evidence="2">
    <location>
        <begin position="1"/>
        <end position="56"/>
    </location>
</feature>
<organism evidence="3 4">
    <name type="scientific">Sphagnum troendelagicum</name>
    <dbReference type="NCBI Taxonomy" id="128251"/>
    <lineage>
        <taxon>Eukaryota</taxon>
        <taxon>Viridiplantae</taxon>
        <taxon>Streptophyta</taxon>
        <taxon>Embryophyta</taxon>
        <taxon>Bryophyta</taxon>
        <taxon>Sphagnophytina</taxon>
        <taxon>Sphagnopsida</taxon>
        <taxon>Sphagnales</taxon>
        <taxon>Sphagnaceae</taxon>
        <taxon>Sphagnum</taxon>
    </lineage>
</organism>
<proteinExistence type="predicted"/>
<evidence type="ECO:0000313" key="3">
    <source>
        <dbReference type="EMBL" id="CAK9194234.1"/>
    </source>
</evidence>
<feature type="coiled-coil region" evidence="1">
    <location>
        <begin position="148"/>
        <end position="196"/>
    </location>
</feature>
<reference evidence="3" key="1">
    <citation type="submission" date="2024-02" db="EMBL/GenBank/DDBJ databases">
        <authorList>
            <consortium name="ELIXIR-Norway"/>
            <consortium name="Elixir Norway"/>
        </authorList>
    </citation>
    <scope>NUCLEOTIDE SEQUENCE</scope>
</reference>
<keyword evidence="4" id="KW-1185">Reference proteome</keyword>
<feature type="region of interest" description="Disordered" evidence="2">
    <location>
        <begin position="311"/>
        <end position="330"/>
    </location>
</feature>
<sequence length="912" mass="100332">MERELGSNGSPLMTPRNVTPPPLRPLKWKSSTEEDKEQEKRPELSRLGMQDHAKNALQEEVLSDAVVVMMGRGEEEAGEVAKLPQHVELSGGLGLVDQTKLVGDLSLKGQLGTEQIGGGDSPGHGHERKSSSGEDAMTMTIEFLRARLLAERAASKAAKQQVQELNKQMIELERKLEQTVDERLKAERAAEQALAELKTAGSSSKESAMEVSGTLAVEPFGAVVLDGMQDTAAAPPQAQELSLVQPMPNVMSAEEEKKLEQDGTDDDKESIKVDLTQQDTNAANDSTSNLHASVAANRCTTDVTVLDKWPTDPQNVLETSNGSTQSQDQSRVAIEDRLRKMWSQISEEINALAEERSKEDHGCAELVSWMCQVSAVLQEILPTTMGPHGQSTQLETNENRRIVGGLAIESAQAQNAKMDAESKVGLTALDDEYEAQESVQREWEKNYYDAQQTLEQNSQNVQDEEVSAGGGGIGTHPSHLKSSVLVGQEDNRSHDEGLIMRSSDDAYERAAQPEHRVLTTVAEKEHAPGEGLCRGLRQVLVDTGTHHLQDAHNKANLLSSQIMLHGKKEDTARGLRAQGISGQQHHSRSYSEGSSRWAGDGNFELPSQSLDYGVGIERQEIDHTAYPRALTAQLSRFVNTDHGLQKDLQQYQELVDNEGANVWHRDTSQSVQGNYVAEKQYQQLQSRHLGAESVDKNSGFLNGELQLSLGYGPGYDAPPPKEPLAAEQPSMEFSTSGNVGDILQALQRLKQNIQGSSSSEKIPNIRSGGDPSPFSRAGYEGSSPPVKYLHQASAPSLHERLTHNSQQQHQLQHRSTYPQPYYQHKQQGAYSRSPGTLQSLDLPSNSRSMTYNSDYRYPYARAFVDEENTMGSSSRHHYPQNSKLDMIPVTKNGHRSYADKLNVGTGIQFFFP</sequence>
<feature type="region of interest" description="Disordered" evidence="2">
    <location>
        <begin position="577"/>
        <end position="602"/>
    </location>
</feature>
<accession>A0ABP0TE14</accession>
<dbReference type="PANTHER" id="PTHR33701">
    <property type="entry name" value="TRANSMEMBRANE PROTEIN"/>
    <property type="match status" value="1"/>
</dbReference>
<feature type="compositionally biased region" description="Polar residues" evidence="2">
    <location>
        <begin position="580"/>
        <end position="594"/>
    </location>
</feature>
<evidence type="ECO:0000313" key="4">
    <source>
        <dbReference type="Proteomes" id="UP001497512"/>
    </source>
</evidence>
<dbReference type="EMBL" id="OZ019902">
    <property type="protein sequence ID" value="CAK9194234.1"/>
    <property type="molecule type" value="Genomic_DNA"/>
</dbReference>
<feature type="region of interest" description="Disordered" evidence="2">
    <location>
        <begin position="752"/>
        <end position="788"/>
    </location>
</feature>
<evidence type="ECO:0000256" key="1">
    <source>
        <dbReference type="SAM" id="Coils"/>
    </source>
</evidence>
<feature type="compositionally biased region" description="Polar residues" evidence="2">
    <location>
        <begin position="752"/>
        <end position="761"/>
    </location>
</feature>
<feature type="region of interest" description="Disordered" evidence="2">
    <location>
        <begin position="711"/>
        <end position="733"/>
    </location>
</feature>
<protein>
    <submittedName>
        <fullName evidence="3">Uncharacterized protein</fullName>
    </submittedName>
</protein>
<name>A0ABP0TE14_9BRYO</name>
<dbReference type="Proteomes" id="UP001497512">
    <property type="component" value="Chromosome 10"/>
</dbReference>
<feature type="compositionally biased region" description="Polar residues" evidence="2">
    <location>
        <begin position="312"/>
        <end position="330"/>
    </location>
</feature>
<feature type="region of interest" description="Disordered" evidence="2">
    <location>
        <begin position="112"/>
        <end position="136"/>
    </location>
</feature>
<evidence type="ECO:0000256" key="2">
    <source>
        <dbReference type="SAM" id="MobiDB-lite"/>
    </source>
</evidence>
<dbReference type="PANTHER" id="PTHR33701:SF2">
    <property type="entry name" value="TRANSMEMBRANE PROTEIN"/>
    <property type="match status" value="1"/>
</dbReference>